<comment type="caution">
    <text evidence="5">The sequence shown here is derived from an EMBL/GenBank/DDBJ whole genome shotgun (WGS) entry which is preliminary data.</text>
</comment>
<dbReference type="PANTHER" id="PTHR42901">
    <property type="entry name" value="ALCOHOL DEHYDROGENASE"/>
    <property type="match status" value="1"/>
</dbReference>
<keyword evidence="3" id="KW-0560">Oxidoreductase</keyword>
<reference evidence="5" key="1">
    <citation type="journal article" date="2021" name="Open Biol.">
        <title>Shared evolutionary footprints suggest mitochondrial oxidative damage underlies multiple complex I losses in fungi.</title>
        <authorList>
            <person name="Schikora-Tamarit M.A."/>
            <person name="Marcet-Houben M."/>
            <person name="Nosek J."/>
            <person name="Gabaldon T."/>
        </authorList>
    </citation>
    <scope>NUCLEOTIDE SEQUENCE</scope>
    <source>
        <strain evidence="5">CBS2887</strain>
    </source>
</reference>
<organism evidence="5 6">
    <name type="scientific">Wickerhamomyces pijperi</name>
    <name type="common">Yeast</name>
    <name type="synonym">Pichia pijperi</name>
    <dbReference type="NCBI Taxonomy" id="599730"/>
    <lineage>
        <taxon>Eukaryota</taxon>
        <taxon>Fungi</taxon>
        <taxon>Dikarya</taxon>
        <taxon>Ascomycota</taxon>
        <taxon>Saccharomycotina</taxon>
        <taxon>Saccharomycetes</taxon>
        <taxon>Phaffomycetales</taxon>
        <taxon>Wickerhamomycetaceae</taxon>
        <taxon>Wickerhamomyces</taxon>
    </lineage>
</organism>
<dbReference type="PRINTS" id="PR00081">
    <property type="entry name" value="GDHRDH"/>
</dbReference>
<sequence>MSLGPEAAKRLQDKTILITGASSGIGEQTARDYAEASNGQVKLFLTARRLDKLESLKEELEAQWTNVKVCVKKLDVSDFKAVDEFFESLPEDFKDIDILINNSGKALGVDKIGTIKQEDINGMFEVNVLGMIAVAQRTLQIFKAKNSGDIVQLGSIAGRDPYPGGGIYCATKAALRSFSHSLRKELIDTKIRVIEIDPGNVETEFSNVRFKGDAAAAKNVYKGTEPLVAKDISDLIVYCTSRRQNVVVAESLIFATNQASASHIYRSE</sequence>
<protein>
    <recommendedName>
        <fullName evidence="7">Oxidoreductase</fullName>
    </recommendedName>
</protein>
<dbReference type="PRINTS" id="PR00080">
    <property type="entry name" value="SDRFAMILY"/>
</dbReference>
<proteinExistence type="inferred from homology"/>
<accession>A0A9P8Q4P6</accession>
<reference evidence="5" key="2">
    <citation type="submission" date="2021-01" db="EMBL/GenBank/DDBJ databases">
        <authorList>
            <person name="Schikora-Tamarit M.A."/>
        </authorList>
    </citation>
    <scope>NUCLEOTIDE SEQUENCE</scope>
    <source>
        <strain evidence="5">CBS2887</strain>
    </source>
</reference>
<keyword evidence="2" id="KW-0521">NADP</keyword>
<dbReference type="Pfam" id="PF00106">
    <property type="entry name" value="adh_short"/>
    <property type="match status" value="1"/>
</dbReference>
<dbReference type="PANTHER" id="PTHR42901:SF1">
    <property type="entry name" value="ALCOHOL DEHYDROGENASE"/>
    <property type="match status" value="1"/>
</dbReference>
<dbReference type="FunFam" id="3.40.50.720:FF:000047">
    <property type="entry name" value="NADP-dependent L-serine/L-allo-threonine dehydrogenase"/>
    <property type="match status" value="1"/>
</dbReference>
<evidence type="ECO:0000256" key="4">
    <source>
        <dbReference type="RuleBase" id="RU000363"/>
    </source>
</evidence>
<dbReference type="GO" id="GO:0016616">
    <property type="term" value="F:oxidoreductase activity, acting on the CH-OH group of donors, NAD or NADP as acceptor"/>
    <property type="evidence" value="ECO:0007669"/>
    <property type="project" value="UniProtKB-ARBA"/>
</dbReference>
<dbReference type="PROSITE" id="PS00061">
    <property type="entry name" value="ADH_SHORT"/>
    <property type="match status" value="1"/>
</dbReference>
<keyword evidence="6" id="KW-1185">Reference proteome</keyword>
<dbReference type="InterPro" id="IPR036291">
    <property type="entry name" value="NAD(P)-bd_dom_sf"/>
</dbReference>
<dbReference type="InterPro" id="IPR002347">
    <property type="entry name" value="SDR_fam"/>
</dbReference>
<dbReference type="Proteomes" id="UP000774326">
    <property type="component" value="Unassembled WGS sequence"/>
</dbReference>
<name>A0A9P8Q4P6_WICPI</name>
<dbReference type="OrthoDB" id="6251714at2759"/>
<dbReference type="InterPro" id="IPR020904">
    <property type="entry name" value="Sc_DH/Rdtase_CS"/>
</dbReference>
<evidence type="ECO:0000256" key="1">
    <source>
        <dbReference type="ARBA" id="ARBA00006484"/>
    </source>
</evidence>
<dbReference type="AlphaFoldDB" id="A0A9P8Q4P6"/>
<evidence type="ECO:0000256" key="2">
    <source>
        <dbReference type="ARBA" id="ARBA00022857"/>
    </source>
</evidence>
<gene>
    <name evidence="5" type="ORF">WICPIJ_006268</name>
</gene>
<dbReference type="SUPFAM" id="SSF51735">
    <property type="entry name" value="NAD(P)-binding Rossmann-fold domains"/>
    <property type="match status" value="1"/>
</dbReference>
<evidence type="ECO:0000313" key="6">
    <source>
        <dbReference type="Proteomes" id="UP000774326"/>
    </source>
</evidence>
<dbReference type="EMBL" id="JAEUBG010003411">
    <property type="protein sequence ID" value="KAH3682809.1"/>
    <property type="molecule type" value="Genomic_DNA"/>
</dbReference>
<dbReference type="Gene3D" id="3.40.50.720">
    <property type="entry name" value="NAD(P)-binding Rossmann-like Domain"/>
    <property type="match status" value="1"/>
</dbReference>
<comment type="similarity">
    <text evidence="1 4">Belongs to the short-chain dehydrogenases/reductases (SDR) family.</text>
</comment>
<evidence type="ECO:0008006" key="7">
    <source>
        <dbReference type="Google" id="ProtNLM"/>
    </source>
</evidence>
<evidence type="ECO:0000313" key="5">
    <source>
        <dbReference type="EMBL" id="KAH3682809.1"/>
    </source>
</evidence>
<evidence type="ECO:0000256" key="3">
    <source>
        <dbReference type="ARBA" id="ARBA00023002"/>
    </source>
</evidence>